<dbReference type="InterPro" id="IPR021381">
    <property type="entry name" value="DUF3011"/>
</dbReference>
<dbReference type="eggNOG" id="ENOG50310GY">
    <property type="taxonomic scope" value="Bacteria"/>
</dbReference>
<evidence type="ECO:0008006" key="4">
    <source>
        <dbReference type="Google" id="ProtNLM"/>
    </source>
</evidence>
<dbReference type="AlphaFoldDB" id="E0TE26"/>
<name>E0TE26_PARBH</name>
<sequence>MLSPSLIIGAVALSLGAAGDPPTTDLDAFLEGGRHGVKPSAGYSTGRPAEGGDRRHQTVRRVTCAAAGAYRECPAPGHISQIRLDGGPCRLGLDWGVGRRMVWVDRHCRARFTVTGGQSWAPSPPPPPQDLSSVSCSSEDWRYRECAIPTAFSDIRVQTRWSDAPCRRNREWGLTKGGIWVDNGCRARFSYRQL</sequence>
<evidence type="ECO:0000313" key="3">
    <source>
        <dbReference type="Proteomes" id="UP000001302"/>
    </source>
</evidence>
<organism evidence="2 3">
    <name type="scientific">Parvularcula bermudensis (strain ATCC BAA-594 / HTCC2503 / KCTC 12087)</name>
    <dbReference type="NCBI Taxonomy" id="314260"/>
    <lineage>
        <taxon>Bacteria</taxon>
        <taxon>Pseudomonadati</taxon>
        <taxon>Pseudomonadota</taxon>
        <taxon>Alphaproteobacteria</taxon>
        <taxon>Parvularculales</taxon>
        <taxon>Parvularculaceae</taxon>
        <taxon>Parvularcula</taxon>
    </lineage>
</organism>
<protein>
    <recommendedName>
        <fullName evidence="4">DUF3011 domain-containing protein</fullName>
    </recommendedName>
</protein>
<dbReference type="Proteomes" id="UP000001302">
    <property type="component" value="Chromosome"/>
</dbReference>
<reference evidence="2 3" key="2">
    <citation type="journal article" date="2011" name="J. Bacteriol.">
        <title>Complete genome sequence of strain HTCC2503T of Parvularcula bermudensis, the type species of the order "Parvularculales" in the class Alphaproteobacteria.</title>
        <authorList>
            <person name="Oh H.M."/>
            <person name="Kang I."/>
            <person name="Vergin K.L."/>
            <person name="Kang D."/>
            <person name="Rhee K.H."/>
            <person name="Giovannoni S.J."/>
            <person name="Cho J.C."/>
        </authorList>
    </citation>
    <scope>NUCLEOTIDE SEQUENCE [LARGE SCALE GENOMIC DNA]</scope>
    <source>
        <strain evidence="3">ATCC BAA-594 / HTCC2503 / KCTC 12087</strain>
    </source>
</reference>
<dbReference type="RefSeq" id="WP_013299821.1">
    <property type="nucleotide sequence ID" value="NC_014414.1"/>
</dbReference>
<keyword evidence="3" id="KW-1185">Reference proteome</keyword>
<dbReference type="OrthoDB" id="5984161at2"/>
<feature type="region of interest" description="Disordered" evidence="1">
    <location>
        <begin position="37"/>
        <end position="57"/>
    </location>
</feature>
<dbReference type="Pfam" id="PF11218">
    <property type="entry name" value="DUF3011"/>
    <property type="match status" value="1"/>
</dbReference>
<gene>
    <name evidence="2" type="ordered locus">PB2503_03862</name>
</gene>
<accession>E0TE26</accession>
<dbReference type="KEGG" id="pbr:PB2503_03862"/>
<dbReference type="STRING" id="314260.PB2503_03862"/>
<evidence type="ECO:0000313" key="2">
    <source>
        <dbReference type="EMBL" id="ADM08847.1"/>
    </source>
</evidence>
<reference evidence="3" key="1">
    <citation type="submission" date="2010-08" db="EMBL/GenBank/DDBJ databases">
        <title>Genome sequence of Parvularcula bermudensis HTCC2503.</title>
        <authorList>
            <person name="Kang D.-M."/>
            <person name="Oh H.-M."/>
            <person name="Cho J.-C."/>
        </authorList>
    </citation>
    <scope>NUCLEOTIDE SEQUENCE [LARGE SCALE GENOMIC DNA]</scope>
    <source>
        <strain evidence="3">ATCC BAA-594 / HTCC2503 / KCTC 12087</strain>
    </source>
</reference>
<dbReference type="HOGENOM" id="CLU_090005_1_1_5"/>
<proteinExistence type="predicted"/>
<evidence type="ECO:0000256" key="1">
    <source>
        <dbReference type="SAM" id="MobiDB-lite"/>
    </source>
</evidence>
<dbReference type="EMBL" id="CP002156">
    <property type="protein sequence ID" value="ADM08847.1"/>
    <property type="molecule type" value="Genomic_DNA"/>
</dbReference>